<dbReference type="PRINTS" id="PR00237">
    <property type="entry name" value="GPCRRHODOPSN"/>
</dbReference>
<keyword evidence="2" id="KW-1003">Cell membrane</keyword>
<dbReference type="SUPFAM" id="SSF81321">
    <property type="entry name" value="Family A G protein-coupled receptor-like"/>
    <property type="match status" value="1"/>
</dbReference>
<evidence type="ECO:0000259" key="11">
    <source>
        <dbReference type="PROSITE" id="PS50262"/>
    </source>
</evidence>
<evidence type="ECO:0000313" key="12">
    <source>
        <dbReference type="EMBL" id="CAF0765974.1"/>
    </source>
</evidence>
<dbReference type="GO" id="GO:0005886">
    <property type="term" value="C:plasma membrane"/>
    <property type="evidence" value="ECO:0007669"/>
    <property type="project" value="UniProtKB-SubCell"/>
</dbReference>
<dbReference type="PANTHER" id="PTHR24230:SF75">
    <property type="entry name" value="RELAXIN FAMILY PEPTIDE RECEPTOR 3"/>
    <property type="match status" value="1"/>
</dbReference>
<dbReference type="GO" id="GO:0008528">
    <property type="term" value="F:G protein-coupled peptide receptor activity"/>
    <property type="evidence" value="ECO:0007669"/>
    <property type="project" value="TreeGrafter"/>
</dbReference>
<dbReference type="Proteomes" id="UP000663879">
    <property type="component" value="Unassembled WGS sequence"/>
</dbReference>
<organism evidence="12 13">
    <name type="scientific">Brachionus calyciflorus</name>
    <dbReference type="NCBI Taxonomy" id="104777"/>
    <lineage>
        <taxon>Eukaryota</taxon>
        <taxon>Metazoa</taxon>
        <taxon>Spiralia</taxon>
        <taxon>Gnathifera</taxon>
        <taxon>Rotifera</taxon>
        <taxon>Eurotatoria</taxon>
        <taxon>Monogononta</taxon>
        <taxon>Pseudotrocha</taxon>
        <taxon>Ploima</taxon>
        <taxon>Brachionidae</taxon>
        <taxon>Brachionus</taxon>
    </lineage>
</organism>
<evidence type="ECO:0000256" key="10">
    <source>
        <dbReference type="SAM" id="Phobius"/>
    </source>
</evidence>
<dbReference type="AlphaFoldDB" id="A0A813QEM3"/>
<dbReference type="PROSITE" id="PS50262">
    <property type="entry name" value="G_PROTEIN_RECEP_F1_2"/>
    <property type="match status" value="1"/>
</dbReference>
<keyword evidence="4 10" id="KW-1133">Transmembrane helix</keyword>
<evidence type="ECO:0000256" key="9">
    <source>
        <dbReference type="SAM" id="MobiDB-lite"/>
    </source>
</evidence>
<keyword evidence="13" id="KW-1185">Reference proteome</keyword>
<keyword evidence="8" id="KW-0807">Transducer</keyword>
<name>A0A813QEM3_9BILA</name>
<evidence type="ECO:0000256" key="6">
    <source>
        <dbReference type="ARBA" id="ARBA00023136"/>
    </source>
</evidence>
<keyword evidence="3 10" id="KW-0812">Transmembrane</keyword>
<feature type="domain" description="G-protein coupled receptors family 1 profile" evidence="11">
    <location>
        <begin position="40"/>
        <end position="337"/>
    </location>
</feature>
<feature type="transmembrane region" description="Helical" evidence="10">
    <location>
        <begin position="61"/>
        <end position="80"/>
    </location>
</feature>
<dbReference type="PANTHER" id="PTHR24230">
    <property type="entry name" value="G-PROTEIN COUPLED RECEPTOR"/>
    <property type="match status" value="1"/>
</dbReference>
<reference evidence="12" key="1">
    <citation type="submission" date="2021-02" db="EMBL/GenBank/DDBJ databases">
        <authorList>
            <person name="Nowell W R."/>
        </authorList>
    </citation>
    <scope>NUCLEOTIDE SEQUENCE</scope>
    <source>
        <strain evidence="12">Ploen Becks lab</strain>
    </source>
</reference>
<dbReference type="EMBL" id="CAJNOC010000475">
    <property type="protein sequence ID" value="CAF0765974.1"/>
    <property type="molecule type" value="Genomic_DNA"/>
</dbReference>
<evidence type="ECO:0000256" key="7">
    <source>
        <dbReference type="ARBA" id="ARBA00023170"/>
    </source>
</evidence>
<feature type="transmembrane region" description="Helical" evidence="10">
    <location>
        <begin position="24"/>
        <end position="49"/>
    </location>
</feature>
<feature type="region of interest" description="Disordered" evidence="9">
    <location>
        <begin position="288"/>
        <end position="308"/>
    </location>
</feature>
<dbReference type="InterPro" id="IPR000276">
    <property type="entry name" value="GPCR_Rhodpsn"/>
</dbReference>
<feature type="compositionally biased region" description="Low complexity" evidence="9">
    <location>
        <begin position="288"/>
        <end position="302"/>
    </location>
</feature>
<evidence type="ECO:0000256" key="8">
    <source>
        <dbReference type="ARBA" id="ARBA00023224"/>
    </source>
</evidence>
<evidence type="ECO:0000256" key="2">
    <source>
        <dbReference type="ARBA" id="ARBA00022475"/>
    </source>
</evidence>
<dbReference type="Pfam" id="PF00001">
    <property type="entry name" value="7tm_1"/>
    <property type="match status" value="1"/>
</dbReference>
<dbReference type="OrthoDB" id="10011262at2759"/>
<proteinExistence type="predicted"/>
<keyword evidence="6 10" id="KW-0472">Membrane</keyword>
<evidence type="ECO:0000256" key="5">
    <source>
        <dbReference type="ARBA" id="ARBA00023040"/>
    </source>
</evidence>
<feature type="transmembrane region" description="Helical" evidence="10">
    <location>
        <begin position="121"/>
        <end position="141"/>
    </location>
</feature>
<gene>
    <name evidence="12" type="ORF">OXX778_LOCUS4693</name>
</gene>
<dbReference type="InterPro" id="IPR017452">
    <property type="entry name" value="GPCR_Rhodpsn_7TM"/>
</dbReference>
<feature type="transmembrane region" description="Helical" evidence="10">
    <location>
        <begin position="153"/>
        <end position="176"/>
    </location>
</feature>
<keyword evidence="5" id="KW-0297">G-protein coupled receptor</keyword>
<keyword evidence="7" id="KW-0675">Receptor</keyword>
<comment type="subcellular location">
    <subcellularLocation>
        <location evidence="1">Cell membrane</location>
        <topology evidence="1">Multi-pass membrane protein</topology>
    </subcellularLocation>
</comment>
<feature type="transmembrane region" description="Helical" evidence="10">
    <location>
        <begin position="196"/>
        <end position="224"/>
    </location>
</feature>
<sequence length="423" mass="49617">MVNLTLDEGLKSNLGVNFYDASKWLNVFFITFISIFGLYGNSISIYIFLKTLKQNRNQKSTIYFLLLSISDLFVLVFHYLDFTLRSWINLTGNYSSRINFVDKCLLCCKLIPYFRNVFRTISVYILLIMTVQRFIYFYFPLKRSLVSSAKTNKIIIFNLIFMSLILNAGIIFVNTLTEHDTNGELYCNINPEFIDLQFIFDFVFVLFSILIPTLFILLFSFILFCRIKSNIPIGNDFFKIDCCTSGRSEDEKNDSLNIHNTNETNYCVNFDEKLSQIHSKRNEKKRALNSLRNNGSRNNSNNKGPKFKTKFNHSIRTTYMLVLLSKWFVILHLPYFICWIILHFQIKDLNLDNEKISQLINLNQTNVEIYTSEVNRKYVIQLDYDQNLTLMSKEHATNNEDSVLMTYSYISNIGFQNAIKACR</sequence>
<evidence type="ECO:0000256" key="3">
    <source>
        <dbReference type="ARBA" id="ARBA00022692"/>
    </source>
</evidence>
<feature type="transmembrane region" description="Helical" evidence="10">
    <location>
        <begin position="318"/>
        <end position="342"/>
    </location>
</feature>
<protein>
    <recommendedName>
        <fullName evidence="11">G-protein coupled receptors family 1 profile domain-containing protein</fullName>
    </recommendedName>
</protein>
<evidence type="ECO:0000313" key="13">
    <source>
        <dbReference type="Proteomes" id="UP000663879"/>
    </source>
</evidence>
<dbReference type="GO" id="GO:0007218">
    <property type="term" value="P:neuropeptide signaling pathway"/>
    <property type="evidence" value="ECO:0007669"/>
    <property type="project" value="TreeGrafter"/>
</dbReference>
<accession>A0A813QEM3</accession>
<evidence type="ECO:0000256" key="4">
    <source>
        <dbReference type="ARBA" id="ARBA00022989"/>
    </source>
</evidence>
<dbReference type="Gene3D" id="1.20.1070.10">
    <property type="entry name" value="Rhodopsin 7-helix transmembrane proteins"/>
    <property type="match status" value="1"/>
</dbReference>
<evidence type="ECO:0000256" key="1">
    <source>
        <dbReference type="ARBA" id="ARBA00004651"/>
    </source>
</evidence>
<comment type="caution">
    <text evidence="12">The sequence shown here is derived from an EMBL/GenBank/DDBJ whole genome shotgun (WGS) entry which is preliminary data.</text>
</comment>